<dbReference type="EMBL" id="BNBC01000043">
    <property type="protein sequence ID" value="GHF02430.1"/>
    <property type="molecule type" value="Genomic_DNA"/>
</dbReference>
<proteinExistence type="predicted"/>
<reference evidence="2" key="1">
    <citation type="journal article" date="2014" name="Int. J. Syst. Evol. Microbiol.">
        <title>Complete genome sequence of Corynebacterium casei LMG S-19264T (=DSM 44701T), isolated from a smear-ripened cheese.</title>
        <authorList>
            <consortium name="US DOE Joint Genome Institute (JGI-PGF)"/>
            <person name="Walter F."/>
            <person name="Albersmeier A."/>
            <person name="Kalinowski J."/>
            <person name="Ruckert C."/>
        </authorList>
    </citation>
    <scope>NUCLEOTIDE SEQUENCE</scope>
    <source>
        <strain evidence="2">JCM 3302</strain>
    </source>
</reference>
<reference evidence="2" key="2">
    <citation type="submission" date="2020-09" db="EMBL/GenBank/DDBJ databases">
        <authorList>
            <person name="Sun Q."/>
            <person name="Ohkuma M."/>
        </authorList>
    </citation>
    <scope>NUCLEOTIDE SEQUENCE</scope>
    <source>
        <strain evidence="2">JCM 3302</strain>
    </source>
</reference>
<feature type="compositionally biased region" description="Basic and acidic residues" evidence="1">
    <location>
        <begin position="20"/>
        <end position="36"/>
    </location>
</feature>
<evidence type="ECO:0000313" key="3">
    <source>
        <dbReference type="Proteomes" id="UP000641386"/>
    </source>
</evidence>
<organism evidence="2 3">
    <name type="scientific">Streptomyces spiralis</name>
    <dbReference type="NCBI Taxonomy" id="66376"/>
    <lineage>
        <taxon>Bacteria</taxon>
        <taxon>Bacillati</taxon>
        <taxon>Actinomycetota</taxon>
        <taxon>Actinomycetes</taxon>
        <taxon>Kitasatosporales</taxon>
        <taxon>Streptomycetaceae</taxon>
        <taxon>Streptomyces</taxon>
    </lineage>
</organism>
<dbReference type="AlphaFoldDB" id="A0A919AFW4"/>
<keyword evidence="3" id="KW-1185">Reference proteome</keyword>
<feature type="region of interest" description="Disordered" evidence="1">
    <location>
        <begin position="1"/>
        <end position="37"/>
    </location>
</feature>
<evidence type="ECO:0000313" key="2">
    <source>
        <dbReference type="EMBL" id="GHF02430.1"/>
    </source>
</evidence>
<protein>
    <submittedName>
        <fullName evidence="2">Uncharacterized protein</fullName>
    </submittedName>
</protein>
<feature type="region of interest" description="Disordered" evidence="1">
    <location>
        <begin position="130"/>
        <end position="171"/>
    </location>
</feature>
<gene>
    <name evidence="2" type="ORF">GCM10014715_68190</name>
</gene>
<evidence type="ECO:0000256" key="1">
    <source>
        <dbReference type="SAM" id="MobiDB-lite"/>
    </source>
</evidence>
<comment type="caution">
    <text evidence="2">The sequence shown here is derived from an EMBL/GenBank/DDBJ whole genome shotgun (WGS) entry which is preliminary data.</text>
</comment>
<dbReference type="Proteomes" id="UP000641386">
    <property type="component" value="Unassembled WGS sequence"/>
</dbReference>
<accession>A0A919AFW4</accession>
<feature type="compositionally biased region" description="Gly residues" evidence="1">
    <location>
        <begin position="161"/>
        <end position="171"/>
    </location>
</feature>
<feature type="compositionally biased region" description="Pro residues" evidence="1">
    <location>
        <begin position="1"/>
        <end position="14"/>
    </location>
</feature>
<name>A0A919AFW4_9ACTN</name>
<sequence>MAVPPAPSPVPSPDAGPATAERDGPLRADASVDPHSNDYWAQSDITLRTSEPLTALTVRLEVAQTGGVASTAAWRSLPESDFTLTVGERNGFLVYTWTLKSGRTVPAGTWVFAGQYDHDRGGRTAREDRYTATATAQGRHRSVTGDFTPRDGDGTSPDGAAPGGTAPGADP</sequence>